<proteinExistence type="predicted"/>
<dbReference type="PROSITE" id="PS51257">
    <property type="entry name" value="PROKAR_LIPOPROTEIN"/>
    <property type="match status" value="1"/>
</dbReference>
<evidence type="ECO:0000313" key="2">
    <source>
        <dbReference type="Proteomes" id="UP000295110"/>
    </source>
</evidence>
<name>A0A4R3VID1_ROSSA</name>
<dbReference type="AlphaFoldDB" id="A0A4R3VID1"/>
<sequence>MKEMPTSQARPRRHVAAALLALIAGLAACAVPVPAARPVVPQPRLELQPAQLLLAPGGEVRLAARPQGGEAILFHVDWQVAEGQAGGRLEPVEARAEDGSYAARYVAPPTEGVFHVVARLREYPAAEAHVEIRVRR</sequence>
<organism evidence="1 2">
    <name type="scientific">Roseateles saccharophilus</name>
    <name type="common">Pseudomonas saccharophila</name>
    <dbReference type="NCBI Taxonomy" id="304"/>
    <lineage>
        <taxon>Bacteria</taxon>
        <taxon>Pseudomonadati</taxon>
        <taxon>Pseudomonadota</taxon>
        <taxon>Betaproteobacteria</taxon>
        <taxon>Burkholderiales</taxon>
        <taxon>Sphaerotilaceae</taxon>
        <taxon>Roseateles</taxon>
    </lineage>
</organism>
<dbReference type="EMBL" id="SMBU01000003">
    <property type="protein sequence ID" value="TCV03538.1"/>
    <property type="molecule type" value="Genomic_DNA"/>
</dbReference>
<accession>A0A4R3VID1</accession>
<comment type="caution">
    <text evidence="1">The sequence shown here is derived from an EMBL/GenBank/DDBJ whole genome shotgun (WGS) entry which is preliminary data.</text>
</comment>
<keyword evidence="2" id="KW-1185">Reference proteome</keyword>
<dbReference type="Proteomes" id="UP000295110">
    <property type="component" value="Unassembled WGS sequence"/>
</dbReference>
<evidence type="ECO:0008006" key="3">
    <source>
        <dbReference type="Google" id="ProtNLM"/>
    </source>
</evidence>
<protein>
    <recommendedName>
        <fullName evidence="3">YtkA-like protein</fullName>
    </recommendedName>
</protein>
<gene>
    <name evidence="1" type="ORF">EV671_1003193</name>
</gene>
<reference evidence="1 2" key="1">
    <citation type="submission" date="2019-03" db="EMBL/GenBank/DDBJ databases">
        <title>Genomic Encyclopedia of Type Strains, Phase IV (KMG-IV): sequencing the most valuable type-strain genomes for metagenomic binning, comparative biology and taxonomic classification.</title>
        <authorList>
            <person name="Goeker M."/>
        </authorList>
    </citation>
    <scope>NUCLEOTIDE SEQUENCE [LARGE SCALE GENOMIC DNA]</scope>
    <source>
        <strain evidence="1 2">DSM 654</strain>
    </source>
</reference>
<evidence type="ECO:0000313" key="1">
    <source>
        <dbReference type="EMBL" id="TCV03538.1"/>
    </source>
</evidence>